<feature type="domain" description="Phospholipid/glycerol acyltransferase" evidence="6">
    <location>
        <begin position="62"/>
        <end position="174"/>
    </location>
</feature>
<name>A0A229FTR5_9BURK</name>
<comment type="pathway">
    <text evidence="1">Lipid metabolism.</text>
</comment>
<dbReference type="GO" id="GO:0006654">
    <property type="term" value="P:phosphatidic acid biosynthetic process"/>
    <property type="evidence" value="ECO:0007669"/>
    <property type="project" value="TreeGrafter"/>
</dbReference>
<gene>
    <name evidence="7" type="ORF">AOC33_07055</name>
</gene>
<dbReference type="Proteomes" id="UP000215188">
    <property type="component" value="Unassembled WGS sequence"/>
</dbReference>
<keyword evidence="4" id="KW-0443">Lipid metabolism</keyword>
<dbReference type="GO" id="GO:0003841">
    <property type="term" value="F:1-acylglycerol-3-phosphate O-acyltransferase activity"/>
    <property type="evidence" value="ECO:0007669"/>
    <property type="project" value="TreeGrafter"/>
</dbReference>
<dbReference type="OrthoDB" id="9806880at2"/>
<dbReference type="SUPFAM" id="SSF69593">
    <property type="entry name" value="Glycerol-3-phosphate (1)-acyltransferase"/>
    <property type="match status" value="1"/>
</dbReference>
<comment type="caution">
    <text evidence="7">The sequence shown here is derived from an EMBL/GenBank/DDBJ whole genome shotgun (WGS) entry which is preliminary data.</text>
</comment>
<dbReference type="PANTHER" id="PTHR10434">
    <property type="entry name" value="1-ACYL-SN-GLYCEROL-3-PHOSPHATE ACYLTRANSFERASE"/>
    <property type="match status" value="1"/>
</dbReference>
<evidence type="ECO:0000313" key="7">
    <source>
        <dbReference type="EMBL" id="OXL15060.1"/>
    </source>
</evidence>
<evidence type="ECO:0000256" key="4">
    <source>
        <dbReference type="ARBA" id="ARBA00023098"/>
    </source>
</evidence>
<keyword evidence="3" id="KW-0808">Transferase</keyword>
<proteinExistence type="predicted"/>
<evidence type="ECO:0000256" key="5">
    <source>
        <dbReference type="ARBA" id="ARBA00023315"/>
    </source>
</evidence>
<dbReference type="RefSeq" id="WP_089516171.1">
    <property type="nucleotide sequence ID" value="NZ_NJGG01000002.1"/>
</dbReference>
<evidence type="ECO:0000313" key="8">
    <source>
        <dbReference type="Proteomes" id="UP000215188"/>
    </source>
</evidence>
<keyword evidence="5" id="KW-0012">Acyltransferase</keyword>
<evidence type="ECO:0000256" key="3">
    <source>
        <dbReference type="ARBA" id="ARBA00022679"/>
    </source>
</evidence>
<evidence type="ECO:0000256" key="1">
    <source>
        <dbReference type="ARBA" id="ARBA00005189"/>
    </source>
</evidence>
<dbReference type="SMART" id="SM00563">
    <property type="entry name" value="PlsC"/>
    <property type="match status" value="1"/>
</dbReference>
<keyword evidence="8" id="KW-1185">Reference proteome</keyword>
<dbReference type="Pfam" id="PF01553">
    <property type="entry name" value="Acyltransferase"/>
    <property type="match status" value="1"/>
</dbReference>
<protein>
    <recommendedName>
        <fullName evidence="6">Phospholipid/glycerol acyltransferase domain-containing protein</fullName>
    </recommendedName>
</protein>
<keyword evidence="2" id="KW-0444">Lipid biosynthesis</keyword>
<sequence length="235" mass="26691">MKSFFLVIHLVSAILKCAIFPVLPGKLRKKLVQRWCIRLLRILKVKVVIHGDPTTLFGAQPYLLVANHISWLDIHVINSIRPVIFVAKADVSKWPIFGYLANMLGTIFLKREKLSDIKRVIQLMKEKLTNQEVVAIFPEGTSSDGKEVLPFKSNLFESAHQAHVDVLPITIQYKENNQYSDRAAFIGDMELIDSIKNILNTDHLEVHINIAEKLPAHFTRQELASQAHQLVASKV</sequence>
<accession>A0A229FTR5</accession>
<dbReference type="PANTHER" id="PTHR10434:SF64">
    <property type="entry name" value="1-ACYL-SN-GLYCEROL-3-PHOSPHATE ACYLTRANSFERASE-RELATED"/>
    <property type="match status" value="1"/>
</dbReference>
<dbReference type="InterPro" id="IPR002123">
    <property type="entry name" value="Plipid/glycerol_acylTrfase"/>
</dbReference>
<evidence type="ECO:0000259" key="6">
    <source>
        <dbReference type="SMART" id="SM00563"/>
    </source>
</evidence>
<organism evidence="7 8">
    <name type="scientific">Polynucleobacter cosmopolitanus</name>
    <dbReference type="NCBI Taxonomy" id="351345"/>
    <lineage>
        <taxon>Bacteria</taxon>
        <taxon>Pseudomonadati</taxon>
        <taxon>Pseudomonadota</taxon>
        <taxon>Betaproteobacteria</taxon>
        <taxon>Burkholderiales</taxon>
        <taxon>Burkholderiaceae</taxon>
        <taxon>Polynucleobacter</taxon>
    </lineage>
</organism>
<dbReference type="EMBL" id="NJGG01000002">
    <property type="protein sequence ID" value="OXL15060.1"/>
    <property type="molecule type" value="Genomic_DNA"/>
</dbReference>
<dbReference type="CDD" id="cd07989">
    <property type="entry name" value="LPLAT_AGPAT-like"/>
    <property type="match status" value="1"/>
</dbReference>
<evidence type="ECO:0000256" key="2">
    <source>
        <dbReference type="ARBA" id="ARBA00022516"/>
    </source>
</evidence>
<dbReference type="AlphaFoldDB" id="A0A229FTR5"/>
<reference evidence="7 8" key="1">
    <citation type="submission" date="2017-06" db="EMBL/GenBank/DDBJ databases">
        <title>Reclassification of a Polynucleobacter cosmopolitanus strain isolated from tropical Lake Victoria as Polynucleobacter victoriensis comb. nov.</title>
        <authorList>
            <person name="Hahn M.W."/>
        </authorList>
    </citation>
    <scope>NUCLEOTIDE SEQUENCE [LARGE SCALE GENOMIC DNA]</scope>
    <source>
        <strain evidence="7 8">MWH-MoIso2</strain>
    </source>
</reference>